<keyword evidence="3" id="KW-1185">Reference proteome</keyword>
<name>A0ABU1NRZ0_9BACL</name>
<dbReference type="Proteomes" id="UP001267290">
    <property type="component" value="Unassembled WGS sequence"/>
</dbReference>
<accession>A0ABU1NRZ0</accession>
<evidence type="ECO:0000313" key="2">
    <source>
        <dbReference type="EMBL" id="MDR6550183.1"/>
    </source>
</evidence>
<sequence>MHFEWSTAIIQLFLVAVVVLFVFLIITFVRKKKL</sequence>
<feature type="transmembrane region" description="Helical" evidence="1">
    <location>
        <begin position="6"/>
        <end position="29"/>
    </location>
</feature>
<gene>
    <name evidence="2" type="ORF">J2736_001366</name>
</gene>
<reference evidence="2 3" key="1">
    <citation type="submission" date="2023-07" db="EMBL/GenBank/DDBJ databases">
        <title>Sorghum-associated microbial communities from plants grown in Nebraska, USA.</title>
        <authorList>
            <person name="Schachtman D."/>
        </authorList>
    </citation>
    <scope>NUCLEOTIDE SEQUENCE [LARGE SCALE GENOMIC DNA]</scope>
    <source>
        <strain evidence="2 3">CC258</strain>
    </source>
</reference>
<proteinExistence type="predicted"/>
<dbReference type="EMBL" id="JAVDSB010000001">
    <property type="protein sequence ID" value="MDR6550183.1"/>
    <property type="molecule type" value="Genomic_DNA"/>
</dbReference>
<organism evidence="2 3">
    <name type="scientific">Paenibacillus qinlingensis</name>
    <dbReference type="NCBI Taxonomy" id="1837343"/>
    <lineage>
        <taxon>Bacteria</taxon>
        <taxon>Bacillati</taxon>
        <taxon>Bacillota</taxon>
        <taxon>Bacilli</taxon>
        <taxon>Bacillales</taxon>
        <taxon>Paenibacillaceae</taxon>
        <taxon>Paenibacillus</taxon>
    </lineage>
</organism>
<evidence type="ECO:0000313" key="3">
    <source>
        <dbReference type="Proteomes" id="UP001267290"/>
    </source>
</evidence>
<keyword evidence="1" id="KW-1133">Transmembrane helix</keyword>
<comment type="caution">
    <text evidence="2">The sequence shown here is derived from an EMBL/GenBank/DDBJ whole genome shotgun (WGS) entry which is preliminary data.</text>
</comment>
<keyword evidence="1" id="KW-0472">Membrane</keyword>
<evidence type="ECO:0000256" key="1">
    <source>
        <dbReference type="SAM" id="Phobius"/>
    </source>
</evidence>
<protein>
    <recommendedName>
        <fullName evidence="4">Holin-like toxin</fullName>
    </recommendedName>
</protein>
<keyword evidence="1" id="KW-0812">Transmembrane</keyword>
<evidence type="ECO:0008006" key="4">
    <source>
        <dbReference type="Google" id="ProtNLM"/>
    </source>
</evidence>